<dbReference type="InterPro" id="IPR007348">
    <property type="entry name" value="CopC_dom"/>
</dbReference>
<evidence type="ECO:0000256" key="1">
    <source>
        <dbReference type="ARBA" id="ARBA00022729"/>
    </source>
</evidence>
<dbReference type="Pfam" id="PF04234">
    <property type="entry name" value="CopC"/>
    <property type="match status" value="1"/>
</dbReference>
<evidence type="ECO:0000256" key="3">
    <source>
        <dbReference type="SAM" id="SignalP"/>
    </source>
</evidence>
<keyword evidence="6" id="KW-1185">Reference proteome</keyword>
<organism evidence="5 6">
    <name type="scientific">Jannaschia faecimaris</name>
    <dbReference type="NCBI Taxonomy" id="1244108"/>
    <lineage>
        <taxon>Bacteria</taxon>
        <taxon>Pseudomonadati</taxon>
        <taxon>Pseudomonadota</taxon>
        <taxon>Alphaproteobacteria</taxon>
        <taxon>Rhodobacterales</taxon>
        <taxon>Roseobacteraceae</taxon>
        <taxon>Jannaschia</taxon>
    </lineage>
</organism>
<evidence type="ECO:0000256" key="2">
    <source>
        <dbReference type="ARBA" id="ARBA00023008"/>
    </source>
</evidence>
<keyword evidence="1 3" id="KW-0732">Signal</keyword>
<feature type="domain" description="CopC" evidence="4">
    <location>
        <begin position="28"/>
        <end position="120"/>
    </location>
</feature>
<dbReference type="GO" id="GO:0042597">
    <property type="term" value="C:periplasmic space"/>
    <property type="evidence" value="ECO:0007669"/>
    <property type="project" value="InterPro"/>
</dbReference>
<dbReference type="GO" id="GO:0005507">
    <property type="term" value="F:copper ion binding"/>
    <property type="evidence" value="ECO:0007669"/>
    <property type="project" value="InterPro"/>
</dbReference>
<evidence type="ECO:0000259" key="4">
    <source>
        <dbReference type="Pfam" id="PF04234"/>
    </source>
</evidence>
<dbReference type="EMBL" id="FNPX01000011">
    <property type="protein sequence ID" value="SDZ34605.1"/>
    <property type="molecule type" value="Genomic_DNA"/>
</dbReference>
<proteinExistence type="predicted"/>
<dbReference type="OrthoDB" id="9796814at2"/>
<dbReference type="STRING" id="1244108.SAMN05444004_11134"/>
<dbReference type="RefSeq" id="WP_092646392.1">
    <property type="nucleotide sequence ID" value="NZ_FNPX01000011.1"/>
</dbReference>
<dbReference type="InterPro" id="IPR014755">
    <property type="entry name" value="Cu-Rt/internalin_Ig-like"/>
</dbReference>
<name>A0A1H3SAM6_9RHOB</name>
<dbReference type="SUPFAM" id="SSF81296">
    <property type="entry name" value="E set domains"/>
    <property type="match status" value="1"/>
</dbReference>
<keyword evidence="2" id="KW-0186">Copper</keyword>
<sequence length="122" mass="12694">MGTALRKTIATGMAILGIALAAGGAEAHSKDKETTPADGTVLQLSAENVGMTSDRPMRISEITLRDAAGDEHALARSDDMTPVTEFEATPATLPGGSYTIERRGLSDDGHPMEGTFSFEIGS</sequence>
<reference evidence="6" key="1">
    <citation type="submission" date="2016-10" db="EMBL/GenBank/DDBJ databases">
        <authorList>
            <person name="Varghese N."/>
            <person name="Submissions S."/>
        </authorList>
    </citation>
    <scope>NUCLEOTIDE SEQUENCE [LARGE SCALE GENOMIC DNA]</scope>
    <source>
        <strain evidence="6">DSM 100420</strain>
    </source>
</reference>
<feature type="signal peptide" evidence="3">
    <location>
        <begin position="1"/>
        <end position="27"/>
    </location>
</feature>
<dbReference type="GO" id="GO:0046688">
    <property type="term" value="P:response to copper ion"/>
    <property type="evidence" value="ECO:0007669"/>
    <property type="project" value="InterPro"/>
</dbReference>
<evidence type="ECO:0000313" key="6">
    <source>
        <dbReference type="Proteomes" id="UP000198914"/>
    </source>
</evidence>
<dbReference type="Proteomes" id="UP000198914">
    <property type="component" value="Unassembled WGS sequence"/>
</dbReference>
<dbReference type="InterPro" id="IPR014756">
    <property type="entry name" value="Ig_E-set"/>
</dbReference>
<dbReference type="AlphaFoldDB" id="A0A1H3SAM6"/>
<evidence type="ECO:0000313" key="5">
    <source>
        <dbReference type="EMBL" id="SDZ34605.1"/>
    </source>
</evidence>
<dbReference type="Gene3D" id="2.60.40.1220">
    <property type="match status" value="1"/>
</dbReference>
<feature type="chain" id="PRO_5011725284" description="CopC domain-containing protein" evidence="3">
    <location>
        <begin position="28"/>
        <end position="122"/>
    </location>
</feature>
<gene>
    <name evidence="5" type="ORF">SAMN05444004_11134</name>
</gene>
<accession>A0A1H3SAM6</accession>
<protein>
    <recommendedName>
        <fullName evidence="4">CopC domain-containing protein</fullName>
    </recommendedName>
</protein>